<reference evidence="2" key="1">
    <citation type="journal article" date="2023" name="Nat. Commun.">
        <title>Diploid and tetraploid genomes of Acorus and the evolution of monocots.</title>
        <authorList>
            <person name="Ma L."/>
            <person name="Liu K.W."/>
            <person name="Li Z."/>
            <person name="Hsiao Y.Y."/>
            <person name="Qi Y."/>
            <person name="Fu T."/>
            <person name="Tang G.D."/>
            <person name="Zhang D."/>
            <person name="Sun W.H."/>
            <person name="Liu D.K."/>
            <person name="Li Y."/>
            <person name="Chen G.Z."/>
            <person name="Liu X.D."/>
            <person name="Liao X.Y."/>
            <person name="Jiang Y.T."/>
            <person name="Yu X."/>
            <person name="Hao Y."/>
            <person name="Huang J."/>
            <person name="Zhao X.W."/>
            <person name="Ke S."/>
            <person name="Chen Y.Y."/>
            <person name="Wu W.L."/>
            <person name="Hsu J.L."/>
            <person name="Lin Y.F."/>
            <person name="Huang M.D."/>
            <person name="Li C.Y."/>
            <person name="Huang L."/>
            <person name="Wang Z.W."/>
            <person name="Zhao X."/>
            <person name="Zhong W.Y."/>
            <person name="Peng D.H."/>
            <person name="Ahmad S."/>
            <person name="Lan S."/>
            <person name="Zhang J.S."/>
            <person name="Tsai W.C."/>
            <person name="Van de Peer Y."/>
            <person name="Liu Z.J."/>
        </authorList>
    </citation>
    <scope>NUCLEOTIDE SEQUENCE</scope>
    <source>
        <strain evidence="2">SCP</strain>
    </source>
</reference>
<dbReference type="Proteomes" id="UP001179952">
    <property type="component" value="Unassembled WGS sequence"/>
</dbReference>
<dbReference type="PANTHER" id="PTHR33156:SF2">
    <property type="entry name" value="OS01G0738000 PROTEIN"/>
    <property type="match status" value="1"/>
</dbReference>
<accession>A0AAV9ACR2</accession>
<dbReference type="EMBL" id="JAUJYN010000010">
    <property type="protein sequence ID" value="KAK1261756.1"/>
    <property type="molecule type" value="Genomic_DNA"/>
</dbReference>
<dbReference type="InterPro" id="IPR043459">
    <property type="entry name" value="NFD6/NOXY2-like"/>
</dbReference>
<evidence type="ECO:0000313" key="3">
    <source>
        <dbReference type="Proteomes" id="UP001179952"/>
    </source>
</evidence>
<dbReference type="PANTHER" id="PTHR33156">
    <property type="entry name" value="OS02G0230000 PROTEIN"/>
    <property type="match status" value="1"/>
</dbReference>
<gene>
    <name evidence="2" type="ORF">QJS04_geneDACA018468</name>
</gene>
<feature type="region of interest" description="Disordered" evidence="1">
    <location>
        <begin position="19"/>
        <end position="44"/>
    </location>
</feature>
<keyword evidence="3" id="KW-1185">Reference proteome</keyword>
<sequence>MASTCIRSITRAAISTVRSSIRSNARPPSLAPSPPSGVPLRTSPIRRFPSFTRSVDPAVLGAMASLMPLHSAVADARLTSCLSSASSRSCRALSQGSLLFCRTYPGL</sequence>
<evidence type="ECO:0000313" key="2">
    <source>
        <dbReference type="EMBL" id="KAK1261756.1"/>
    </source>
</evidence>
<name>A0AAV9ACR2_ACOGR</name>
<protein>
    <submittedName>
        <fullName evidence="2">Uncharacterized protein</fullName>
    </submittedName>
</protein>
<dbReference type="AlphaFoldDB" id="A0AAV9ACR2"/>
<reference evidence="2" key="2">
    <citation type="submission" date="2023-06" db="EMBL/GenBank/DDBJ databases">
        <authorList>
            <person name="Ma L."/>
            <person name="Liu K.-W."/>
            <person name="Li Z."/>
            <person name="Hsiao Y.-Y."/>
            <person name="Qi Y."/>
            <person name="Fu T."/>
            <person name="Tang G."/>
            <person name="Zhang D."/>
            <person name="Sun W.-H."/>
            <person name="Liu D.-K."/>
            <person name="Li Y."/>
            <person name="Chen G.-Z."/>
            <person name="Liu X.-D."/>
            <person name="Liao X.-Y."/>
            <person name="Jiang Y.-T."/>
            <person name="Yu X."/>
            <person name="Hao Y."/>
            <person name="Huang J."/>
            <person name="Zhao X.-W."/>
            <person name="Ke S."/>
            <person name="Chen Y.-Y."/>
            <person name="Wu W.-L."/>
            <person name="Hsu J.-L."/>
            <person name="Lin Y.-F."/>
            <person name="Huang M.-D."/>
            <person name="Li C.-Y."/>
            <person name="Huang L."/>
            <person name="Wang Z.-W."/>
            <person name="Zhao X."/>
            <person name="Zhong W.-Y."/>
            <person name="Peng D.-H."/>
            <person name="Ahmad S."/>
            <person name="Lan S."/>
            <person name="Zhang J.-S."/>
            <person name="Tsai W.-C."/>
            <person name="Van De Peer Y."/>
            <person name="Liu Z.-J."/>
        </authorList>
    </citation>
    <scope>NUCLEOTIDE SEQUENCE</scope>
    <source>
        <strain evidence="2">SCP</strain>
        <tissue evidence="2">Leaves</tissue>
    </source>
</reference>
<organism evidence="2 3">
    <name type="scientific">Acorus gramineus</name>
    <name type="common">Dwarf sweet flag</name>
    <dbReference type="NCBI Taxonomy" id="55184"/>
    <lineage>
        <taxon>Eukaryota</taxon>
        <taxon>Viridiplantae</taxon>
        <taxon>Streptophyta</taxon>
        <taxon>Embryophyta</taxon>
        <taxon>Tracheophyta</taxon>
        <taxon>Spermatophyta</taxon>
        <taxon>Magnoliopsida</taxon>
        <taxon>Liliopsida</taxon>
        <taxon>Acoraceae</taxon>
        <taxon>Acorus</taxon>
    </lineage>
</organism>
<evidence type="ECO:0000256" key="1">
    <source>
        <dbReference type="SAM" id="MobiDB-lite"/>
    </source>
</evidence>
<proteinExistence type="predicted"/>
<comment type="caution">
    <text evidence="2">The sequence shown here is derived from an EMBL/GenBank/DDBJ whole genome shotgun (WGS) entry which is preliminary data.</text>
</comment>